<organism evidence="2 3">
    <name type="scientific">Methylobacterium oryzihabitans</name>
    <dbReference type="NCBI Taxonomy" id="2499852"/>
    <lineage>
        <taxon>Bacteria</taxon>
        <taxon>Pseudomonadati</taxon>
        <taxon>Pseudomonadota</taxon>
        <taxon>Alphaproteobacteria</taxon>
        <taxon>Hyphomicrobiales</taxon>
        <taxon>Methylobacteriaceae</taxon>
        <taxon>Methylobacterium</taxon>
    </lineage>
</organism>
<dbReference type="EMBL" id="SACP01000006">
    <property type="protein sequence ID" value="RVU19419.1"/>
    <property type="molecule type" value="Genomic_DNA"/>
</dbReference>
<sequence length="239" mass="26694">MQIAIVTPYHNEDIALIRQAHESVLAQDFACRHVLVADGHPRPEIDGWNCEHIVLPAAHKDWGDFARGVGAMHAIHDGVDFVAFLDADNWLEPNHASSLAVQALNSGTAVTISRRSLRRLDGSLMRRICPESEGDTFADTGTILFHRSILDVISLWALMPRDLGSVGDQVIWGAIKSRGYPCAHTGLPTLNYRTKFANHYRRQNEEPPPGAIDVDHIALGYKSWERMNDFQRHALLKGH</sequence>
<reference evidence="2 3" key="1">
    <citation type="submission" date="2019-01" db="EMBL/GenBank/DDBJ databases">
        <authorList>
            <person name="Chen W.-M."/>
        </authorList>
    </citation>
    <scope>NUCLEOTIDE SEQUENCE [LARGE SCALE GENOMIC DNA]</scope>
    <source>
        <strain evidence="2 3">TER-1</strain>
    </source>
</reference>
<dbReference type="OrthoDB" id="7210585at2"/>
<evidence type="ECO:0000313" key="3">
    <source>
        <dbReference type="Proteomes" id="UP000286997"/>
    </source>
</evidence>
<feature type="domain" description="Glycosyltransferase 2-like" evidence="1">
    <location>
        <begin position="5"/>
        <end position="127"/>
    </location>
</feature>
<gene>
    <name evidence="2" type="ORF">EOE48_08450</name>
</gene>
<keyword evidence="3" id="KW-1185">Reference proteome</keyword>
<dbReference type="InterPro" id="IPR029044">
    <property type="entry name" value="Nucleotide-diphossugar_trans"/>
</dbReference>
<accession>A0A3S3UAH1</accession>
<protein>
    <submittedName>
        <fullName evidence="2">Glycosyltransferase family 2 protein</fullName>
    </submittedName>
</protein>
<dbReference type="InterPro" id="IPR001173">
    <property type="entry name" value="Glyco_trans_2-like"/>
</dbReference>
<keyword evidence="2" id="KW-0808">Transferase</keyword>
<name>A0A3S3UAH1_9HYPH</name>
<dbReference type="CDD" id="cd00761">
    <property type="entry name" value="Glyco_tranf_GTA_type"/>
    <property type="match status" value="1"/>
</dbReference>
<dbReference type="AlphaFoldDB" id="A0A3S3UAH1"/>
<dbReference type="Gene3D" id="3.90.550.10">
    <property type="entry name" value="Spore Coat Polysaccharide Biosynthesis Protein SpsA, Chain A"/>
    <property type="match status" value="1"/>
</dbReference>
<proteinExistence type="predicted"/>
<dbReference type="Proteomes" id="UP000286997">
    <property type="component" value="Unassembled WGS sequence"/>
</dbReference>
<dbReference type="Pfam" id="PF00535">
    <property type="entry name" value="Glycos_transf_2"/>
    <property type="match status" value="1"/>
</dbReference>
<dbReference type="SUPFAM" id="SSF53448">
    <property type="entry name" value="Nucleotide-diphospho-sugar transferases"/>
    <property type="match status" value="1"/>
</dbReference>
<dbReference type="RefSeq" id="WP_127728354.1">
    <property type="nucleotide sequence ID" value="NZ_SACP01000006.1"/>
</dbReference>
<comment type="caution">
    <text evidence="2">The sequence shown here is derived from an EMBL/GenBank/DDBJ whole genome shotgun (WGS) entry which is preliminary data.</text>
</comment>
<dbReference type="GO" id="GO:0016740">
    <property type="term" value="F:transferase activity"/>
    <property type="evidence" value="ECO:0007669"/>
    <property type="project" value="UniProtKB-KW"/>
</dbReference>
<evidence type="ECO:0000259" key="1">
    <source>
        <dbReference type="Pfam" id="PF00535"/>
    </source>
</evidence>
<evidence type="ECO:0000313" key="2">
    <source>
        <dbReference type="EMBL" id="RVU19419.1"/>
    </source>
</evidence>